<sequence>MADDMRTPGRRSMSSIRRRYALPSDELEAVLGFLCVGLPRLRDAEPDVRTGRLLDALDTLVQLCVDHPALHTSAAEDRPSVRAKIRELVLAVARGPNLGPRTGVDKPMPPEARPSVAPEAHAGSPPRILSRVVGAERHELRAMLPAPLSERSTPFEVIQASLEHQKERVSARTPPSSRLSPARSEAVRSPPRRASSSAPLRTPSRAELRAHSPQPWSTAVAADRARSRSPMPFDGGGGEEDAAGMLTLVESCEAYLATLRAQQAKLREERRLAAERERPPVPGWYAMQSKDFTQQLRRAKSWADPDPLLDWWRDSAGPPAVGDRGGGHG</sequence>
<evidence type="ECO:0000313" key="4">
    <source>
        <dbReference type="Proteomes" id="UP000751190"/>
    </source>
</evidence>
<keyword evidence="4" id="KW-1185">Reference proteome</keyword>
<dbReference type="Proteomes" id="UP000751190">
    <property type="component" value="Unassembled WGS sequence"/>
</dbReference>
<organism evidence="3 4">
    <name type="scientific">Diacronema lutheri</name>
    <name type="common">Unicellular marine alga</name>
    <name type="synonym">Monochrysis lutheri</name>
    <dbReference type="NCBI Taxonomy" id="2081491"/>
    <lineage>
        <taxon>Eukaryota</taxon>
        <taxon>Haptista</taxon>
        <taxon>Haptophyta</taxon>
        <taxon>Pavlovophyceae</taxon>
        <taxon>Pavlovales</taxon>
        <taxon>Pavlovaceae</taxon>
        <taxon>Diacronema</taxon>
    </lineage>
</organism>
<evidence type="ECO:0000256" key="1">
    <source>
        <dbReference type="SAM" id="Coils"/>
    </source>
</evidence>
<protein>
    <submittedName>
        <fullName evidence="3">Uncharacterized protein</fullName>
    </submittedName>
</protein>
<reference evidence="3" key="1">
    <citation type="submission" date="2021-05" db="EMBL/GenBank/DDBJ databases">
        <title>The genome of the haptophyte Pavlova lutheri (Diacronema luteri, Pavlovales) - a model for lipid biosynthesis in eukaryotic algae.</title>
        <authorList>
            <person name="Hulatt C.J."/>
            <person name="Posewitz M.C."/>
        </authorList>
    </citation>
    <scope>NUCLEOTIDE SEQUENCE</scope>
    <source>
        <strain evidence="3">NIVA-4/92</strain>
    </source>
</reference>
<keyword evidence="1" id="KW-0175">Coiled coil</keyword>
<dbReference type="AlphaFoldDB" id="A0A8J5XD95"/>
<accession>A0A8J5XD95</accession>
<proteinExistence type="predicted"/>
<feature type="region of interest" description="Disordered" evidence="2">
    <location>
        <begin position="96"/>
        <end position="126"/>
    </location>
</feature>
<dbReference type="OrthoDB" id="10602445at2759"/>
<gene>
    <name evidence="3" type="ORF">KFE25_009981</name>
</gene>
<evidence type="ECO:0000313" key="3">
    <source>
        <dbReference type="EMBL" id="KAG8464613.1"/>
    </source>
</evidence>
<dbReference type="EMBL" id="JAGTXO010000012">
    <property type="protein sequence ID" value="KAG8464613.1"/>
    <property type="molecule type" value="Genomic_DNA"/>
</dbReference>
<feature type="compositionally biased region" description="Low complexity" evidence="2">
    <location>
        <begin position="180"/>
        <end position="203"/>
    </location>
</feature>
<feature type="coiled-coil region" evidence="1">
    <location>
        <begin position="249"/>
        <end position="276"/>
    </location>
</feature>
<evidence type="ECO:0000256" key="2">
    <source>
        <dbReference type="SAM" id="MobiDB-lite"/>
    </source>
</evidence>
<feature type="region of interest" description="Disordered" evidence="2">
    <location>
        <begin position="163"/>
        <end position="239"/>
    </location>
</feature>
<name>A0A8J5XD95_DIALT</name>
<comment type="caution">
    <text evidence="3">The sequence shown here is derived from an EMBL/GenBank/DDBJ whole genome shotgun (WGS) entry which is preliminary data.</text>
</comment>